<reference evidence="12" key="1">
    <citation type="submission" date="2014-03" db="EMBL/GenBank/DDBJ databases">
        <title>The Genome Sequence of Puccinia striiformis f. sp. tritici PST-78.</title>
        <authorList>
            <consortium name="The Broad Institute Genome Sequencing Platform"/>
            <person name="Cuomo C."/>
            <person name="Hulbert S."/>
            <person name="Chen X."/>
            <person name="Walker B."/>
            <person name="Young S.K."/>
            <person name="Zeng Q."/>
            <person name="Gargeya S."/>
            <person name="Fitzgerald M."/>
            <person name="Haas B."/>
            <person name="Abouelleil A."/>
            <person name="Alvarado L."/>
            <person name="Arachchi H.M."/>
            <person name="Berlin A.M."/>
            <person name="Chapman S.B."/>
            <person name="Goldberg J."/>
            <person name="Griggs A."/>
            <person name="Gujja S."/>
            <person name="Hansen M."/>
            <person name="Howarth C."/>
            <person name="Imamovic A."/>
            <person name="Larimer J."/>
            <person name="McCowan C."/>
            <person name="Montmayeur A."/>
            <person name="Murphy C."/>
            <person name="Neiman D."/>
            <person name="Pearson M."/>
            <person name="Priest M."/>
            <person name="Roberts A."/>
            <person name="Saif S."/>
            <person name="Shea T."/>
            <person name="Sisk P."/>
            <person name="Sykes S."/>
            <person name="Wortman J."/>
            <person name="Nusbaum C."/>
            <person name="Birren B."/>
        </authorList>
    </citation>
    <scope>NUCLEOTIDE SEQUENCE [LARGE SCALE GENOMIC DNA]</scope>
    <source>
        <strain evidence="12">race PST-78</strain>
    </source>
</reference>
<dbReference type="Pfam" id="PF13813">
    <property type="entry name" value="MBOAT_2"/>
    <property type="match status" value="1"/>
</dbReference>
<evidence type="ECO:0000256" key="6">
    <source>
        <dbReference type="ARBA" id="ARBA00022989"/>
    </source>
</evidence>
<dbReference type="AlphaFoldDB" id="A0A0L0VG66"/>
<accession>A0A0L0VG66</accession>
<dbReference type="Proteomes" id="UP000054564">
    <property type="component" value="Unassembled WGS sequence"/>
</dbReference>
<evidence type="ECO:0000313" key="11">
    <source>
        <dbReference type="EMBL" id="KNE98196.1"/>
    </source>
</evidence>
<feature type="transmembrane region" description="Helical" evidence="9">
    <location>
        <begin position="347"/>
        <end position="367"/>
    </location>
</feature>
<sequence length="464" mass="53380">MEDMESTTTSGPNWMMVIYHLPFLLQLGLLHQKFQSKTFERHQGSLRLIRIGLVPINIFLGVEIMYKFTMKPLTRRGPLNLQFACWTAHLVMRSIEWGFQSTFNGDPTFQLRPEFHPKHQILQSQEKEKENENEITEKSSESETASHPGKNSETNHDSYQDVLVWSIHQLTSLRGINYVWGWKGRKQEKPTLSQTLRLTLISHVGQVMGVIPLVMIRDHGSPTNALLALGVPNFIGLRIVAEGLGTFAWGLLCVYGMEFGFCLLTLMAHLINFFSENVWELPCSFMQWWDLRLFVPLFGSPLSADSLVSLWSYHWHQVYRRSFKIVGSQPAITLATKLGLSIKFKRLFGLLGAFIVSAIFHEVAIKWTAQSSHPSAYQFFHQFPGSLLYFLMQPLGIIVEPYIIPLIPKWMGGGSLWVLVFTLITAQQFRDQYAFHDRVIDDTYPPFRDWPWIGVLWPSSIMQS</sequence>
<evidence type="ECO:0000256" key="9">
    <source>
        <dbReference type="SAM" id="Phobius"/>
    </source>
</evidence>
<dbReference type="GO" id="GO:0016020">
    <property type="term" value="C:membrane"/>
    <property type="evidence" value="ECO:0007669"/>
    <property type="project" value="UniProtKB-SubCell"/>
</dbReference>
<dbReference type="PANTHER" id="PTHR31595">
    <property type="entry name" value="LONG-CHAIN-ALCOHOL O-FATTY-ACYLTRANSFERASE 3-RELATED"/>
    <property type="match status" value="1"/>
</dbReference>
<feature type="domain" description="Wax synthase" evidence="10">
    <location>
        <begin position="296"/>
        <end position="379"/>
    </location>
</feature>
<feature type="transmembrane region" description="Helical" evidence="9">
    <location>
        <begin position="12"/>
        <end position="29"/>
    </location>
</feature>
<dbReference type="OrthoDB" id="1077582at2759"/>
<evidence type="ECO:0000313" key="12">
    <source>
        <dbReference type="Proteomes" id="UP000054564"/>
    </source>
</evidence>
<evidence type="ECO:0000256" key="1">
    <source>
        <dbReference type="ARBA" id="ARBA00004141"/>
    </source>
</evidence>
<comment type="similarity">
    <text evidence="3">Belongs to the wax synthase family.</text>
</comment>
<gene>
    <name evidence="11" type="ORF">PSTG_08464</name>
</gene>
<dbReference type="InterPro" id="IPR044851">
    <property type="entry name" value="Wax_synthase"/>
</dbReference>
<keyword evidence="4" id="KW-0808">Transferase</keyword>
<evidence type="ECO:0000256" key="4">
    <source>
        <dbReference type="ARBA" id="ARBA00022679"/>
    </source>
</evidence>
<keyword evidence="5 9" id="KW-0812">Transmembrane</keyword>
<dbReference type="PANTHER" id="PTHR31595:SF57">
    <property type="entry name" value="OS04G0481900 PROTEIN"/>
    <property type="match status" value="1"/>
</dbReference>
<evidence type="ECO:0000259" key="10">
    <source>
        <dbReference type="Pfam" id="PF13813"/>
    </source>
</evidence>
<dbReference type="GO" id="GO:0006629">
    <property type="term" value="P:lipid metabolic process"/>
    <property type="evidence" value="ECO:0007669"/>
    <property type="project" value="InterPro"/>
</dbReference>
<evidence type="ECO:0000256" key="7">
    <source>
        <dbReference type="ARBA" id="ARBA00023136"/>
    </source>
</evidence>
<dbReference type="STRING" id="1165861.A0A0L0VG66"/>
<feature type="transmembrane region" description="Helical" evidence="9">
    <location>
        <begin position="291"/>
        <end position="313"/>
    </location>
</feature>
<keyword evidence="6 9" id="KW-1133">Transmembrane helix</keyword>
<organism evidence="11 12">
    <name type="scientific">Puccinia striiformis f. sp. tritici PST-78</name>
    <dbReference type="NCBI Taxonomy" id="1165861"/>
    <lineage>
        <taxon>Eukaryota</taxon>
        <taxon>Fungi</taxon>
        <taxon>Dikarya</taxon>
        <taxon>Basidiomycota</taxon>
        <taxon>Pucciniomycotina</taxon>
        <taxon>Pucciniomycetes</taxon>
        <taxon>Pucciniales</taxon>
        <taxon>Pucciniaceae</taxon>
        <taxon>Puccinia</taxon>
    </lineage>
</organism>
<proteinExistence type="inferred from homology"/>
<evidence type="ECO:0000256" key="5">
    <source>
        <dbReference type="ARBA" id="ARBA00022692"/>
    </source>
</evidence>
<dbReference type="InterPro" id="IPR032805">
    <property type="entry name" value="Wax_synthase_dom"/>
</dbReference>
<dbReference type="EMBL" id="AJIL01000059">
    <property type="protein sequence ID" value="KNE98196.1"/>
    <property type="molecule type" value="Genomic_DNA"/>
</dbReference>
<evidence type="ECO:0000256" key="3">
    <source>
        <dbReference type="ARBA" id="ARBA00007282"/>
    </source>
</evidence>
<name>A0A0L0VG66_9BASI</name>
<evidence type="ECO:0000256" key="2">
    <source>
        <dbReference type="ARBA" id="ARBA00005179"/>
    </source>
</evidence>
<keyword evidence="12" id="KW-1185">Reference proteome</keyword>
<feature type="region of interest" description="Disordered" evidence="8">
    <location>
        <begin position="122"/>
        <end position="155"/>
    </location>
</feature>
<comment type="pathway">
    <text evidence="2">Secondary metabolite biosynthesis.</text>
</comment>
<feature type="transmembrane region" description="Helical" evidence="9">
    <location>
        <begin position="247"/>
        <end position="271"/>
    </location>
</feature>
<protein>
    <recommendedName>
        <fullName evidence="10">Wax synthase domain-containing protein</fullName>
    </recommendedName>
</protein>
<dbReference type="GO" id="GO:0008374">
    <property type="term" value="F:O-acyltransferase activity"/>
    <property type="evidence" value="ECO:0007669"/>
    <property type="project" value="InterPro"/>
</dbReference>
<comment type="caution">
    <text evidence="11">The sequence shown here is derived from an EMBL/GenBank/DDBJ whole genome shotgun (WGS) entry which is preliminary data.</text>
</comment>
<keyword evidence="7 9" id="KW-0472">Membrane</keyword>
<feature type="transmembrane region" description="Helical" evidence="9">
    <location>
        <begin position="49"/>
        <end position="66"/>
    </location>
</feature>
<comment type="subcellular location">
    <subcellularLocation>
        <location evidence="1">Membrane</location>
        <topology evidence="1">Multi-pass membrane protein</topology>
    </subcellularLocation>
</comment>
<feature type="compositionally biased region" description="Basic and acidic residues" evidence="8">
    <location>
        <begin position="125"/>
        <end position="141"/>
    </location>
</feature>
<evidence type="ECO:0000256" key="8">
    <source>
        <dbReference type="SAM" id="MobiDB-lite"/>
    </source>
</evidence>